<keyword evidence="1" id="KW-1133">Transmembrane helix</keyword>
<feature type="transmembrane region" description="Helical" evidence="1">
    <location>
        <begin position="6"/>
        <end position="28"/>
    </location>
</feature>
<proteinExistence type="predicted"/>
<keyword evidence="1" id="KW-0812">Transmembrane</keyword>
<organism evidence="2 3">
    <name type="scientific">Devosia neptuniae</name>
    <dbReference type="NCBI Taxonomy" id="191302"/>
    <lineage>
        <taxon>Bacteria</taxon>
        <taxon>Pseudomonadati</taxon>
        <taxon>Pseudomonadota</taxon>
        <taxon>Alphaproteobacteria</taxon>
        <taxon>Hyphomicrobiales</taxon>
        <taxon>Devosiaceae</taxon>
        <taxon>Devosia</taxon>
    </lineage>
</organism>
<reference evidence="2 3" key="1">
    <citation type="submission" date="2022-09" db="EMBL/GenBank/DDBJ databases">
        <title>Interaction between co-microsymbionts with complementary sets of symbiotic genes in legume-rhizobium systems.</title>
        <authorList>
            <person name="Safronova V."/>
            <person name="Sazanova A."/>
            <person name="Afonin A."/>
            <person name="Chirak E."/>
        </authorList>
    </citation>
    <scope>NUCLEOTIDE SEQUENCE [LARGE SCALE GENOMIC DNA]</scope>
    <source>
        <strain evidence="2 3">A18/4-1</strain>
    </source>
</reference>
<name>A0ABY6CP99_9HYPH</name>
<evidence type="ECO:0000313" key="3">
    <source>
        <dbReference type="Proteomes" id="UP001061862"/>
    </source>
</evidence>
<sequence>MQSGPAFWLVLLTLGVVVLAVAIGYGMMRNRGRTRLEKAHTEIETRREYQREDQDHS</sequence>
<protein>
    <submittedName>
        <fullName evidence="2">Uncharacterized protein</fullName>
    </submittedName>
</protein>
<gene>
    <name evidence="2" type="ORF">N8A98_11840</name>
</gene>
<dbReference type="RefSeq" id="WP_162740312.1">
    <property type="nucleotide sequence ID" value="NZ_CP104965.1"/>
</dbReference>
<keyword evidence="3" id="KW-1185">Reference proteome</keyword>
<accession>A0ABY6CP99</accession>
<evidence type="ECO:0000256" key="1">
    <source>
        <dbReference type="SAM" id="Phobius"/>
    </source>
</evidence>
<keyword evidence="1" id="KW-0472">Membrane</keyword>
<dbReference type="Proteomes" id="UP001061862">
    <property type="component" value="Chromosome"/>
</dbReference>
<dbReference type="EMBL" id="CP104965">
    <property type="protein sequence ID" value="UXN71818.1"/>
    <property type="molecule type" value="Genomic_DNA"/>
</dbReference>
<evidence type="ECO:0000313" key="2">
    <source>
        <dbReference type="EMBL" id="UXN71818.1"/>
    </source>
</evidence>